<protein>
    <recommendedName>
        <fullName evidence="4">Tetratricopeptide repeat protein</fullName>
    </recommendedName>
</protein>
<evidence type="ECO:0008006" key="4">
    <source>
        <dbReference type="Google" id="ProtNLM"/>
    </source>
</evidence>
<dbReference type="InterPro" id="IPR019734">
    <property type="entry name" value="TPR_rpt"/>
</dbReference>
<dbReference type="Gene3D" id="1.25.40.10">
    <property type="entry name" value="Tetratricopeptide repeat domain"/>
    <property type="match status" value="1"/>
</dbReference>
<dbReference type="Proteomes" id="UP000749334">
    <property type="component" value="Unassembled WGS sequence"/>
</dbReference>
<dbReference type="AlphaFoldDB" id="A0A921L4H4"/>
<reference evidence="2" key="2">
    <citation type="submission" date="2021-09" db="EMBL/GenBank/DDBJ databases">
        <authorList>
            <person name="Gilroy R."/>
        </authorList>
    </citation>
    <scope>NUCLEOTIDE SEQUENCE</scope>
    <source>
        <strain evidence="2">ChiHjej11B10-15683</strain>
    </source>
</reference>
<dbReference type="InterPro" id="IPR011990">
    <property type="entry name" value="TPR-like_helical_dom_sf"/>
</dbReference>
<sequence>MLLNSKQIENIVEEIETAIQLSIDGKKDDSLNKLLDIWEEIPIPKQKQPEQISNWVIDCIYSEYFDQGDFCNAKKWALIALNNDTAQYDSYEYIQMGRVCYELKEYDEAMKYFSIAYERGKKRAFKEFDKKYWEFYSKNKK</sequence>
<gene>
    <name evidence="2" type="ORF">K8W15_12740</name>
</gene>
<evidence type="ECO:0000313" key="3">
    <source>
        <dbReference type="Proteomes" id="UP000749334"/>
    </source>
</evidence>
<evidence type="ECO:0000256" key="1">
    <source>
        <dbReference type="PROSITE-ProRule" id="PRU00339"/>
    </source>
</evidence>
<comment type="caution">
    <text evidence="2">The sequence shown here is derived from an EMBL/GenBank/DDBJ whole genome shotgun (WGS) entry which is preliminary data.</text>
</comment>
<proteinExistence type="predicted"/>
<accession>A0A921L4H4</accession>
<dbReference type="EMBL" id="DYVQ01000105">
    <property type="protein sequence ID" value="HJF75023.1"/>
    <property type="molecule type" value="Genomic_DNA"/>
</dbReference>
<dbReference type="SUPFAM" id="SSF81901">
    <property type="entry name" value="HCP-like"/>
    <property type="match status" value="1"/>
</dbReference>
<organism evidence="2 3">
    <name type="scientific">Gallibacterium anatis</name>
    <dbReference type="NCBI Taxonomy" id="750"/>
    <lineage>
        <taxon>Bacteria</taxon>
        <taxon>Pseudomonadati</taxon>
        <taxon>Pseudomonadota</taxon>
        <taxon>Gammaproteobacteria</taxon>
        <taxon>Pasteurellales</taxon>
        <taxon>Pasteurellaceae</taxon>
        <taxon>Gallibacterium</taxon>
    </lineage>
</organism>
<reference evidence="2" key="1">
    <citation type="journal article" date="2021" name="PeerJ">
        <title>Extensive microbial diversity within the chicken gut microbiome revealed by metagenomics and culture.</title>
        <authorList>
            <person name="Gilroy R."/>
            <person name="Ravi A."/>
            <person name="Getino M."/>
            <person name="Pursley I."/>
            <person name="Horton D.L."/>
            <person name="Alikhan N.F."/>
            <person name="Baker D."/>
            <person name="Gharbi K."/>
            <person name="Hall N."/>
            <person name="Watson M."/>
            <person name="Adriaenssens E.M."/>
            <person name="Foster-Nyarko E."/>
            <person name="Jarju S."/>
            <person name="Secka A."/>
            <person name="Antonio M."/>
            <person name="Oren A."/>
            <person name="Chaudhuri R.R."/>
            <person name="La Ragione R."/>
            <person name="Hildebrand F."/>
            <person name="Pallen M.J."/>
        </authorList>
    </citation>
    <scope>NUCLEOTIDE SEQUENCE</scope>
    <source>
        <strain evidence="2">ChiHjej11B10-15683</strain>
    </source>
</reference>
<evidence type="ECO:0000313" key="2">
    <source>
        <dbReference type="EMBL" id="HJF75023.1"/>
    </source>
</evidence>
<name>A0A921L4H4_9PAST</name>
<dbReference type="PROSITE" id="PS50005">
    <property type="entry name" value="TPR"/>
    <property type="match status" value="1"/>
</dbReference>
<keyword evidence="1" id="KW-0802">TPR repeat</keyword>
<feature type="repeat" description="TPR" evidence="1">
    <location>
        <begin position="90"/>
        <end position="123"/>
    </location>
</feature>